<proteinExistence type="predicted"/>
<keyword evidence="3" id="KW-1185">Reference proteome</keyword>
<keyword evidence="1" id="KW-1133">Transmembrane helix</keyword>
<organism evidence="2 3">
    <name type="scientific">Candidatus Naiadarchaeum limnaeum</name>
    <dbReference type="NCBI Taxonomy" id="2756139"/>
    <lineage>
        <taxon>Archaea</taxon>
        <taxon>Candidatus Undinarchaeota</taxon>
        <taxon>Candidatus Undinarchaeia</taxon>
        <taxon>Candidatus Naiadarchaeales</taxon>
        <taxon>Candidatus Naiadarchaeaceae</taxon>
        <taxon>Candidatus Naiadarchaeum</taxon>
    </lineage>
</organism>
<evidence type="ECO:0000313" key="3">
    <source>
        <dbReference type="Proteomes" id="UP000646946"/>
    </source>
</evidence>
<feature type="transmembrane region" description="Helical" evidence="1">
    <location>
        <begin position="7"/>
        <end position="25"/>
    </location>
</feature>
<dbReference type="AlphaFoldDB" id="A0A832UUW2"/>
<protein>
    <submittedName>
        <fullName evidence="2">Uncharacterized protein</fullName>
    </submittedName>
</protein>
<evidence type="ECO:0000313" key="2">
    <source>
        <dbReference type="EMBL" id="HIK00130.1"/>
    </source>
</evidence>
<gene>
    <name evidence="2" type="ORF">H1016_01155</name>
</gene>
<name>A0A832UUW2_9ARCH</name>
<comment type="caution">
    <text evidence="2">The sequence shown here is derived from an EMBL/GenBank/DDBJ whole genome shotgun (WGS) entry which is preliminary data.</text>
</comment>
<accession>A0A832UUW2</accession>
<evidence type="ECO:0000256" key="1">
    <source>
        <dbReference type="SAM" id="Phobius"/>
    </source>
</evidence>
<dbReference type="EMBL" id="DVAB01000011">
    <property type="protein sequence ID" value="HIK00130.1"/>
    <property type="molecule type" value="Genomic_DNA"/>
</dbReference>
<reference evidence="2 3" key="1">
    <citation type="journal article" name="Nat. Commun.">
        <title>Undinarchaeota illuminate DPANN phylogeny and the impact of gene transfer on archaeal evolution.</title>
        <authorList>
            <person name="Dombrowski N."/>
            <person name="Williams T.A."/>
            <person name="Sun J."/>
            <person name="Woodcroft B.J."/>
            <person name="Lee J.H."/>
            <person name="Minh B.Q."/>
            <person name="Rinke C."/>
            <person name="Spang A."/>
        </authorList>
    </citation>
    <scope>NUCLEOTIDE SEQUENCE [LARGE SCALE GENOMIC DNA]</scope>
    <source>
        <strain evidence="2">MAG_bin1129</strain>
    </source>
</reference>
<dbReference type="Proteomes" id="UP000646946">
    <property type="component" value="Unassembled WGS sequence"/>
</dbReference>
<keyword evidence="1" id="KW-0472">Membrane</keyword>
<sequence length="88" mass="9822">MNIDGKIILIGIFVIAGISLIIMMSRTLEFATTSQKNEFKCSCELPEGGKVDLVLRINTSDKYTPEPLRETIFNVVINNTSVPCKCRK</sequence>
<keyword evidence="1" id="KW-0812">Transmembrane</keyword>